<feature type="domain" description="RNase H type-1" evidence="2">
    <location>
        <begin position="53"/>
        <end position="109"/>
    </location>
</feature>
<dbReference type="PANTHER" id="PTHR47074">
    <property type="entry name" value="BNAC02G40300D PROTEIN"/>
    <property type="match status" value="1"/>
</dbReference>
<keyword evidence="4" id="KW-1185">Reference proteome</keyword>
<dbReference type="InterPro" id="IPR002156">
    <property type="entry name" value="RNaseH_domain"/>
</dbReference>
<evidence type="ECO:0000256" key="1">
    <source>
        <dbReference type="SAM" id="MobiDB-lite"/>
    </source>
</evidence>
<name>A0ABD3LNJ2_EUCGL</name>
<dbReference type="PANTHER" id="PTHR47074:SF73">
    <property type="entry name" value="OS04G0448401 PROTEIN"/>
    <property type="match status" value="1"/>
</dbReference>
<dbReference type="EMBL" id="JBJKBG010000002">
    <property type="protein sequence ID" value="KAL3751447.1"/>
    <property type="molecule type" value="Genomic_DNA"/>
</dbReference>
<accession>A0ABD3LNJ2</accession>
<comment type="caution">
    <text evidence="3">The sequence shown here is derived from an EMBL/GenBank/DDBJ whole genome shotgun (WGS) entry which is preliminary data.</text>
</comment>
<dbReference type="InterPro" id="IPR012337">
    <property type="entry name" value="RNaseH-like_sf"/>
</dbReference>
<reference evidence="3 4" key="1">
    <citation type="submission" date="2024-11" db="EMBL/GenBank/DDBJ databases">
        <title>Chromosome-level genome assembly of Eucalyptus globulus Labill. provides insights into its genome evolution.</title>
        <authorList>
            <person name="Li X."/>
        </authorList>
    </citation>
    <scope>NUCLEOTIDE SEQUENCE [LARGE SCALE GENOMIC DNA]</scope>
    <source>
        <strain evidence="3">CL2024</strain>
        <tissue evidence="3">Fresh tender leaves</tissue>
    </source>
</reference>
<dbReference type="AlphaFoldDB" id="A0ABD3LNJ2"/>
<gene>
    <name evidence="3" type="ORF">ACJRO7_012300</name>
</gene>
<evidence type="ECO:0000313" key="3">
    <source>
        <dbReference type="EMBL" id="KAL3751447.1"/>
    </source>
</evidence>
<dbReference type="InterPro" id="IPR044730">
    <property type="entry name" value="RNase_H-like_dom_plant"/>
</dbReference>
<dbReference type="InterPro" id="IPR036397">
    <property type="entry name" value="RNaseH_sf"/>
</dbReference>
<proteinExistence type="predicted"/>
<feature type="compositionally biased region" description="Polar residues" evidence="1">
    <location>
        <begin position="1"/>
        <end position="29"/>
    </location>
</feature>
<dbReference type="InterPro" id="IPR052929">
    <property type="entry name" value="RNase_H-like_EbsB-rel"/>
</dbReference>
<dbReference type="SUPFAM" id="SSF53098">
    <property type="entry name" value="Ribonuclease H-like"/>
    <property type="match status" value="1"/>
</dbReference>
<organism evidence="3 4">
    <name type="scientific">Eucalyptus globulus</name>
    <name type="common">Tasmanian blue gum</name>
    <dbReference type="NCBI Taxonomy" id="34317"/>
    <lineage>
        <taxon>Eukaryota</taxon>
        <taxon>Viridiplantae</taxon>
        <taxon>Streptophyta</taxon>
        <taxon>Embryophyta</taxon>
        <taxon>Tracheophyta</taxon>
        <taxon>Spermatophyta</taxon>
        <taxon>Magnoliopsida</taxon>
        <taxon>eudicotyledons</taxon>
        <taxon>Gunneridae</taxon>
        <taxon>Pentapetalae</taxon>
        <taxon>rosids</taxon>
        <taxon>malvids</taxon>
        <taxon>Myrtales</taxon>
        <taxon>Myrtaceae</taxon>
        <taxon>Myrtoideae</taxon>
        <taxon>Eucalypteae</taxon>
        <taxon>Eucalyptus</taxon>
    </lineage>
</organism>
<dbReference type="Gene3D" id="3.30.420.10">
    <property type="entry name" value="Ribonuclease H-like superfamily/Ribonuclease H"/>
    <property type="match status" value="1"/>
</dbReference>
<sequence>MANRVLSQQNLTNQSTSRLKNLDQTPSHQQKTRRTNAEPAHWRPPDPGWVKINVNGAFTPRTNDGSVAGVCRDENGVLLDDFARSVKVQSPLHAETLAVCEGLELAVKWRKKEGSRGGSCSV</sequence>
<dbReference type="Pfam" id="PF13456">
    <property type="entry name" value="RVT_3"/>
    <property type="match status" value="1"/>
</dbReference>
<evidence type="ECO:0000313" key="4">
    <source>
        <dbReference type="Proteomes" id="UP001634007"/>
    </source>
</evidence>
<evidence type="ECO:0000259" key="2">
    <source>
        <dbReference type="Pfam" id="PF13456"/>
    </source>
</evidence>
<dbReference type="Proteomes" id="UP001634007">
    <property type="component" value="Unassembled WGS sequence"/>
</dbReference>
<dbReference type="CDD" id="cd06222">
    <property type="entry name" value="RNase_H_like"/>
    <property type="match status" value="1"/>
</dbReference>
<protein>
    <recommendedName>
        <fullName evidence="2">RNase H type-1 domain-containing protein</fullName>
    </recommendedName>
</protein>
<feature type="region of interest" description="Disordered" evidence="1">
    <location>
        <begin position="1"/>
        <end position="48"/>
    </location>
</feature>